<evidence type="ECO:0000313" key="4">
    <source>
        <dbReference type="Proteomes" id="UP000225972"/>
    </source>
</evidence>
<feature type="transmembrane region" description="Helical" evidence="1">
    <location>
        <begin position="134"/>
        <end position="154"/>
    </location>
</feature>
<dbReference type="InterPro" id="IPR016181">
    <property type="entry name" value="Acyl_CoA_acyltransferase"/>
</dbReference>
<accession>A0A238J6Q8</accession>
<dbReference type="Gene3D" id="3.40.630.30">
    <property type="match status" value="1"/>
</dbReference>
<feature type="domain" description="N-acetyltransferase" evidence="2">
    <location>
        <begin position="213"/>
        <end position="382"/>
    </location>
</feature>
<evidence type="ECO:0000313" key="3">
    <source>
        <dbReference type="EMBL" id="SMX26023.1"/>
    </source>
</evidence>
<evidence type="ECO:0000259" key="2">
    <source>
        <dbReference type="PROSITE" id="PS51186"/>
    </source>
</evidence>
<dbReference type="AlphaFoldDB" id="A0A238J6Q8"/>
<keyword evidence="1" id="KW-0472">Membrane</keyword>
<keyword evidence="1" id="KW-0812">Transmembrane</keyword>
<name>A0A238J6Q8_9RHOB</name>
<proteinExistence type="predicted"/>
<keyword evidence="4" id="KW-1185">Reference proteome</keyword>
<feature type="transmembrane region" description="Helical" evidence="1">
    <location>
        <begin position="21"/>
        <end position="38"/>
    </location>
</feature>
<reference evidence="4" key="1">
    <citation type="submission" date="2017-05" db="EMBL/GenBank/DDBJ databases">
        <authorList>
            <person name="Rodrigo-Torres L."/>
            <person name="Arahal R. D."/>
            <person name="Lucena T."/>
        </authorList>
    </citation>
    <scope>NUCLEOTIDE SEQUENCE [LARGE SCALE GENOMIC DNA]</scope>
    <source>
        <strain evidence="4">CECT 8649</strain>
    </source>
</reference>
<feature type="transmembrane region" description="Helical" evidence="1">
    <location>
        <begin position="44"/>
        <end position="59"/>
    </location>
</feature>
<feature type="transmembrane region" description="Helical" evidence="1">
    <location>
        <begin position="66"/>
        <end position="86"/>
    </location>
</feature>
<keyword evidence="1" id="KW-1133">Transmembrane helix</keyword>
<evidence type="ECO:0000256" key="1">
    <source>
        <dbReference type="SAM" id="Phobius"/>
    </source>
</evidence>
<dbReference type="OrthoDB" id="9148530at2"/>
<dbReference type="SUPFAM" id="SSF55729">
    <property type="entry name" value="Acyl-CoA N-acyltransferases (Nat)"/>
    <property type="match status" value="1"/>
</dbReference>
<dbReference type="EMBL" id="FXXP01000001">
    <property type="protein sequence ID" value="SMX26023.1"/>
    <property type="molecule type" value="Genomic_DNA"/>
</dbReference>
<dbReference type="RefSeq" id="WP_099241582.1">
    <property type="nucleotide sequence ID" value="NZ_FXXP01000001.1"/>
</dbReference>
<dbReference type="Proteomes" id="UP000225972">
    <property type="component" value="Unassembled WGS sequence"/>
</dbReference>
<organism evidence="3 4">
    <name type="scientific">Pelagimonas phthalicica</name>
    <dbReference type="NCBI Taxonomy" id="1037362"/>
    <lineage>
        <taxon>Bacteria</taxon>
        <taxon>Pseudomonadati</taxon>
        <taxon>Pseudomonadota</taxon>
        <taxon>Alphaproteobacteria</taxon>
        <taxon>Rhodobacterales</taxon>
        <taxon>Roseobacteraceae</taxon>
        <taxon>Pelagimonas</taxon>
    </lineage>
</organism>
<gene>
    <name evidence="3" type="ORF">TRP8649_00095</name>
</gene>
<sequence>MTQVSDDTTFNDGPFLRAATRLMLIGLAVMVLALMSLYFAPMELAPFVSLGLYAMLFLLERRHGVLSPVTALMTGFYAILSGARLYAPDIAWSAYAAPAVYFLLAALVWGLLLAKRPFTMVYSRGVGYAPLHNYMSIMWGSLHVLAGCAAFFLMPNLAFLIVPMVLMIAGAVGTLLLNFVTMGPAHGRQKTHQMGKFTFRQVQTPADHDLFYATIAEAYRADLQRAAGPRRKIDKAQIEAEHRASDAKRDGHSIPFLVFDGDNAVGGICMFLDHKSLGLPVEHEAQFSADDYRKRGGVVEMGRLGVMQRYRLERGLLTGLFKCVIEAAAEQRVHTILNDSFTWQIKLYSKIGFAPITDAPYACEDSSTGYGLSAQPLALDLARMVRLDQQNTTGSEVRDMLNDYVIERFFKLLAVQEILHLRPAEPQPKPYAHEVVHAAE</sequence>
<feature type="transmembrane region" description="Helical" evidence="1">
    <location>
        <begin position="160"/>
        <end position="180"/>
    </location>
</feature>
<protein>
    <recommendedName>
        <fullName evidence="2">N-acetyltransferase domain-containing protein</fullName>
    </recommendedName>
</protein>
<dbReference type="GO" id="GO:0016747">
    <property type="term" value="F:acyltransferase activity, transferring groups other than amino-acyl groups"/>
    <property type="evidence" value="ECO:0007669"/>
    <property type="project" value="InterPro"/>
</dbReference>
<dbReference type="PROSITE" id="PS51186">
    <property type="entry name" value="GNAT"/>
    <property type="match status" value="1"/>
</dbReference>
<dbReference type="InterPro" id="IPR000182">
    <property type="entry name" value="GNAT_dom"/>
</dbReference>
<feature type="transmembrane region" description="Helical" evidence="1">
    <location>
        <begin position="92"/>
        <end position="114"/>
    </location>
</feature>